<accession>A0A420WZC0</accession>
<evidence type="ECO:0000313" key="19">
    <source>
        <dbReference type="Proteomes" id="UP000281975"/>
    </source>
</evidence>
<feature type="transmembrane region" description="Helical" evidence="17">
    <location>
        <begin position="47"/>
        <end position="69"/>
    </location>
</feature>
<feature type="transmembrane region" description="Helical" evidence="17">
    <location>
        <begin position="81"/>
        <end position="103"/>
    </location>
</feature>
<evidence type="ECO:0000313" key="18">
    <source>
        <dbReference type="EMBL" id="RKR06696.1"/>
    </source>
</evidence>
<keyword evidence="19" id="KW-1185">Reference proteome</keyword>
<reference evidence="18 19" key="1">
    <citation type="submission" date="2018-10" db="EMBL/GenBank/DDBJ databases">
        <title>Genomic Encyclopedia of Type Strains, Phase IV (KMG-IV): sequencing the most valuable type-strain genomes for metagenomic binning, comparative biology and taxonomic classification.</title>
        <authorList>
            <person name="Goeker M."/>
        </authorList>
    </citation>
    <scope>NUCLEOTIDE SEQUENCE [LARGE SCALE GENOMIC DNA]</scope>
    <source>
        <strain evidence="18 19">DSM 23229</strain>
    </source>
</reference>
<evidence type="ECO:0000256" key="11">
    <source>
        <dbReference type="ARBA" id="ARBA00023136"/>
    </source>
</evidence>
<evidence type="ECO:0000256" key="9">
    <source>
        <dbReference type="ARBA" id="ARBA00022989"/>
    </source>
</evidence>
<dbReference type="PANTHER" id="PTHR36835:SF1">
    <property type="entry name" value="CYTOCHROME BO(3) UBIQUINOL OXIDASE SUBUNIT 4"/>
    <property type="match status" value="1"/>
</dbReference>
<sequence>MSHRELSAARARERATELKSYITGFILALVLTLIPFGLLAFTQLSRMALFCTIGLCALLQVVVHFRFFLHITLARNKREDLQLILFTTLILAIMCGGTLWILFNLYTRMLPGMIP</sequence>
<dbReference type="PANTHER" id="PTHR36835">
    <property type="entry name" value="CYTOCHROME BO(3) UBIQUINOL OXIDASE SUBUNIT 4"/>
    <property type="match status" value="1"/>
</dbReference>
<comment type="caution">
    <text evidence="18">The sequence shown here is derived from an EMBL/GenBank/DDBJ whole genome shotgun (WGS) entry which is preliminary data.</text>
</comment>
<dbReference type="GO" id="GO:0015990">
    <property type="term" value="P:electron transport coupled proton transport"/>
    <property type="evidence" value="ECO:0007669"/>
    <property type="project" value="InterPro"/>
</dbReference>
<feature type="transmembrane region" description="Helical" evidence="17">
    <location>
        <begin position="21"/>
        <end position="41"/>
    </location>
</feature>
<organism evidence="18 19">
    <name type="scientific">Kushneria sinocarnis</name>
    <dbReference type="NCBI Taxonomy" id="595502"/>
    <lineage>
        <taxon>Bacteria</taxon>
        <taxon>Pseudomonadati</taxon>
        <taxon>Pseudomonadota</taxon>
        <taxon>Gammaproteobacteria</taxon>
        <taxon>Oceanospirillales</taxon>
        <taxon>Halomonadaceae</taxon>
        <taxon>Kushneria</taxon>
    </lineage>
</organism>
<dbReference type="GO" id="GO:0005886">
    <property type="term" value="C:plasma membrane"/>
    <property type="evidence" value="ECO:0007669"/>
    <property type="project" value="UniProtKB-SubCell"/>
</dbReference>
<evidence type="ECO:0000256" key="4">
    <source>
        <dbReference type="ARBA" id="ARBA00014689"/>
    </source>
</evidence>
<dbReference type="EMBL" id="RBIN01000002">
    <property type="protein sequence ID" value="RKR06696.1"/>
    <property type="molecule type" value="Genomic_DNA"/>
</dbReference>
<evidence type="ECO:0000256" key="17">
    <source>
        <dbReference type="SAM" id="Phobius"/>
    </source>
</evidence>
<keyword evidence="8" id="KW-0249">Electron transport</keyword>
<dbReference type="InterPro" id="IPR005171">
    <property type="entry name" value="Cyt_c_oxidase_su4_prok"/>
</dbReference>
<dbReference type="GO" id="GO:0009486">
    <property type="term" value="F:cytochrome bo3 ubiquinol oxidase activity"/>
    <property type="evidence" value="ECO:0007669"/>
    <property type="project" value="InterPro"/>
</dbReference>
<dbReference type="NCBIfam" id="TIGR02847">
    <property type="entry name" value="CyoD"/>
    <property type="match status" value="1"/>
</dbReference>
<dbReference type="GO" id="GO:0019646">
    <property type="term" value="P:aerobic electron transport chain"/>
    <property type="evidence" value="ECO:0007669"/>
    <property type="project" value="TreeGrafter"/>
</dbReference>
<evidence type="ECO:0000256" key="16">
    <source>
        <dbReference type="ARBA" id="ARBA00032185"/>
    </source>
</evidence>
<evidence type="ECO:0000256" key="7">
    <source>
        <dbReference type="ARBA" id="ARBA00022692"/>
    </source>
</evidence>
<evidence type="ECO:0000256" key="13">
    <source>
        <dbReference type="ARBA" id="ARBA00030071"/>
    </source>
</evidence>
<dbReference type="OrthoDB" id="2375888at2"/>
<keyword evidence="11 17" id="KW-0472">Membrane</keyword>
<evidence type="ECO:0000256" key="8">
    <source>
        <dbReference type="ARBA" id="ARBA00022982"/>
    </source>
</evidence>
<dbReference type="GO" id="GO:0009319">
    <property type="term" value="C:cytochrome o ubiquinol oxidase complex"/>
    <property type="evidence" value="ECO:0007669"/>
    <property type="project" value="TreeGrafter"/>
</dbReference>
<evidence type="ECO:0000256" key="2">
    <source>
        <dbReference type="ARBA" id="ARBA00008079"/>
    </source>
</evidence>
<dbReference type="InterPro" id="IPR014210">
    <property type="entry name" value="Cyt_o_ubiqinol_oxidase_su4"/>
</dbReference>
<evidence type="ECO:0000256" key="1">
    <source>
        <dbReference type="ARBA" id="ARBA00004651"/>
    </source>
</evidence>
<dbReference type="RefSeq" id="WP_121171308.1">
    <property type="nucleotide sequence ID" value="NZ_RBIN01000002.1"/>
</dbReference>
<evidence type="ECO:0000256" key="14">
    <source>
        <dbReference type="ARBA" id="ARBA00030211"/>
    </source>
</evidence>
<evidence type="ECO:0000256" key="3">
    <source>
        <dbReference type="ARBA" id="ARBA00011700"/>
    </source>
</evidence>
<evidence type="ECO:0000256" key="5">
    <source>
        <dbReference type="ARBA" id="ARBA00022448"/>
    </source>
</evidence>
<evidence type="ECO:0000256" key="6">
    <source>
        <dbReference type="ARBA" id="ARBA00022475"/>
    </source>
</evidence>
<dbReference type="Pfam" id="PF03626">
    <property type="entry name" value="COX4_pro"/>
    <property type="match status" value="1"/>
</dbReference>
<comment type="subunit">
    <text evidence="3">Heterooctamer of two A chains, two B chains, two C chains and two D chains.</text>
</comment>
<evidence type="ECO:0000256" key="15">
    <source>
        <dbReference type="ARBA" id="ARBA00031887"/>
    </source>
</evidence>
<comment type="subcellular location">
    <subcellularLocation>
        <location evidence="1">Cell membrane</location>
        <topology evidence="1">Multi-pass membrane protein</topology>
    </subcellularLocation>
</comment>
<comment type="function">
    <text evidence="12">Cytochrome bo(3) ubiquinol terminal oxidase is the component of the aerobic respiratory chain of E.coli that predominates when cells are grown at high aeration. Has proton pump activity across the membrane in addition to electron transfer, pumping 2 protons/electron.</text>
</comment>
<name>A0A420WZC0_9GAMM</name>
<keyword evidence="5" id="KW-0813">Transport</keyword>
<evidence type="ECO:0000256" key="10">
    <source>
        <dbReference type="ARBA" id="ARBA00023002"/>
    </source>
</evidence>
<gene>
    <name evidence="18" type="ORF">C7446_0689</name>
</gene>
<keyword evidence="10" id="KW-0560">Oxidoreductase</keyword>
<keyword evidence="9 17" id="KW-1133">Transmembrane helix</keyword>
<dbReference type="Proteomes" id="UP000281975">
    <property type="component" value="Unassembled WGS sequence"/>
</dbReference>
<keyword evidence="6" id="KW-1003">Cell membrane</keyword>
<dbReference type="GO" id="GO:0015078">
    <property type="term" value="F:proton transmembrane transporter activity"/>
    <property type="evidence" value="ECO:0007669"/>
    <property type="project" value="TreeGrafter"/>
</dbReference>
<comment type="similarity">
    <text evidence="2">Belongs to the cytochrome c oxidase bacterial subunit 4 family.</text>
</comment>
<keyword evidence="7 17" id="KW-0812">Transmembrane</keyword>
<dbReference type="InterPro" id="IPR050968">
    <property type="entry name" value="Cytochrome_c_oxidase_bac_sub4"/>
</dbReference>
<protein>
    <recommendedName>
        <fullName evidence="4">Cytochrome bo(3) ubiquinol oxidase subunit 4</fullName>
    </recommendedName>
    <alternativeName>
        <fullName evidence="16">Cytochrome o ubiquinol oxidase subunit 4</fullName>
    </alternativeName>
    <alternativeName>
        <fullName evidence="13">Oxidase bo(3) subunit 4</fullName>
    </alternativeName>
    <alternativeName>
        <fullName evidence="14">Ubiquinol oxidase polypeptide IV</fullName>
    </alternativeName>
    <alternativeName>
        <fullName evidence="15">Ubiquinol oxidase subunit 4</fullName>
    </alternativeName>
</protein>
<dbReference type="AlphaFoldDB" id="A0A420WZC0"/>
<evidence type="ECO:0000256" key="12">
    <source>
        <dbReference type="ARBA" id="ARBA00025694"/>
    </source>
</evidence>
<proteinExistence type="inferred from homology"/>